<accession>A0A848LNJ9</accession>
<dbReference type="RefSeq" id="WP_169348659.1">
    <property type="nucleotide sequence ID" value="NZ_JABBJJ010000182.1"/>
</dbReference>
<protein>
    <submittedName>
        <fullName evidence="1">Uncharacterized protein</fullName>
    </submittedName>
</protein>
<organism evidence="1 2">
    <name type="scientific">Pyxidicoccus fallax</name>
    <dbReference type="NCBI Taxonomy" id="394095"/>
    <lineage>
        <taxon>Bacteria</taxon>
        <taxon>Pseudomonadati</taxon>
        <taxon>Myxococcota</taxon>
        <taxon>Myxococcia</taxon>
        <taxon>Myxococcales</taxon>
        <taxon>Cystobacterineae</taxon>
        <taxon>Myxococcaceae</taxon>
        <taxon>Pyxidicoccus</taxon>
    </lineage>
</organism>
<evidence type="ECO:0000313" key="1">
    <source>
        <dbReference type="EMBL" id="NMO19408.1"/>
    </source>
</evidence>
<reference evidence="1 2" key="1">
    <citation type="submission" date="2020-04" db="EMBL/GenBank/DDBJ databases">
        <title>Draft genome of Pyxidicoccus fallax type strain.</title>
        <authorList>
            <person name="Whitworth D.E."/>
        </authorList>
    </citation>
    <scope>NUCLEOTIDE SEQUENCE [LARGE SCALE GENOMIC DNA]</scope>
    <source>
        <strain evidence="1 2">DSM 14698</strain>
    </source>
</reference>
<keyword evidence="2" id="KW-1185">Reference proteome</keyword>
<name>A0A848LNJ9_9BACT</name>
<sequence length="113" mass="11822">MRVLTVDALVVCAHELGRVGLVHSQSFVTVEGRPVLVRADPEGRPIGGCPNIGPTIKPCTSTLAVQQGYSTWVTVEGRPVCLDSLRGLTDGTPPGTVKYKVNAPGQTLVTEAG</sequence>
<dbReference type="EMBL" id="JABBJJ010000182">
    <property type="protein sequence ID" value="NMO19408.1"/>
    <property type="molecule type" value="Genomic_DNA"/>
</dbReference>
<gene>
    <name evidence="1" type="ORF">HG543_31730</name>
</gene>
<proteinExistence type="predicted"/>
<dbReference type="AlphaFoldDB" id="A0A848LNJ9"/>
<dbReference type="Proteomes" id="UP000518300">
    <property type="component" value="Unassembled WGS sequence"/>
</dbReference>
<evidence type="ECO:0000313" key="2">
    <source>
        <dbReference type="Proteomes" id="UP000518300"/>
    </source>
</evidence>
<comment type="caution">
    <text evidence="1">The sequence shown here is derived from an EMBL/GenBank/DDBJ whole genome shotgun (WGS) entry which is preliminary data.</text>
</comment>